<evidence type="ECO:0000313" key="2">
    <source>
        <dbReference type="EnsemblMetazoa" id="ADIR000456-PA"/>
    </source>
</evidence>
<protein>
    <submittedName>
        <fullName evidence="2">Uncharacterized protein</fullName>
    </submittedName>
</protein>
<reference evidence="3" key="1">
    <citation type="submission" date="2013-03" db="EMBL/GenBank/DDBJ databases">
        <title>The Genome Sequence of Anopheles dirus WRAIR2.</title>
        <authorList>
            <consortium name="The Broad Institute Genomics Platform"/>
            <person name="Neafsey D.E."/>
            <person name="Walton C."/>
            <person name="Walker B."/>
            <person name="Young S.K."/>
            <person name="Zeng Q."/>
            <person name="Gargeya S."/>
            <person name="Fitzgerald M."/>
            <person name="Haas B."/>
            <person name="Abouelleil A."/>
            <person name="Allen A.W."/>
            <person name="Alvarado L."/>
            <person name="Arachchi H.M."/>
            <person name="Berlin A.M."/>
            <person name="Chapman S.B."/>
            <person name="Gainer-Dewar J."/>
            <person name="Goldberg J."/>
            <person name="Griggs A."/>
            <person name="Gujja S."/>
            <person name="Hansen M."/>
            <person name="Howarth C."/>
            <person name="Imamovic A."/>
            <person name="Ireland A."/>
            <person name="Larimer J."/>
            <person name="McCowan C."/>
            <person name="Murphy C."/>
            <person name="Pearson M."/>
            <person name="Poon T.W."/>
            <person name="Priest M."/>
            <person name="Roberts A."/>
            <person name="Saif S."/>
            <person name="Shea T."/>
            <person name="Sisk P."/>
            <person name="Sykes S."/>
            <person name="Wortman J."/>
            <person name="Nusbaum C."/>
            <person name="Birren B."/>
        </authorList>
    </citation>
    <scope>NUCLEOTIDE SEQUENCE [LARGE SCALE GENOMIC DNA]</scope>
    <source>
        <strain evidence="3">WRAIR2</strain>
    </source>
</reference>
<sequence length="319" mass="35409">MADGAIPGYCTLPRPSADSANRPQVTDRGHFYTLRPQPAAMGTTGGRLSPKQSHPEDDRAESNRNLLYEQNMSTFENFCERRNSEQRLHQHHTEDDCSPDTGREGLANFCTLRKVHRSRHGAECLPVQRPAEAPQPLGGAYCTLKKKKLQLNRKFVESFLEDPNAKVVDYLSELDAYLDEMDGVDDACDSGASESDSVGGSDDRTPSPGAFTDETSQKNACEAAVADSLQYYQKNVRHNHPASNDLYQEDRIKFGDIKHFCTLPKQKRTQFLNAFKRGASVRRTIVGEPVAASDGERTPAGAQIPATRLDTNFNRSSLM</sequence>
<evidence type="ECO:0000313" key="3">
    <source>
        <dbReference type="Proteomes" id="UP000075884"/>
    </source>
</evidence>
<dbReference type="EnsemblMetazoa" id="ADIR000456-RA">
    <property type="protein sequence ID" value="ADIR000456-PA"/>
    <property type="gene ID" value="ADIR000456"/>
</dbReference>
<feature type="compositionally biased region" description="Basic and acidic residues" evidence="1">
    <location>
        <begin position="53"/>
        <end position="62"/>
    </location>
</feature>
<organism evidence="2 3">
    <name type="scientific">Anopheles dirus</name>
    <dbReference type="NCBI Taxonomy" id="7168"/>
    <lineage>
        <taxon>Eukaryota</taxon>
        <taxon>Metazoa</taxon>
        <taxon>Ecdysozoa</taxon>
        <taxon>Arthropoda</taxon>
        <taxon>Hexapoda</taxon>
        <taxon>Insecta</taxon>
        <taxon>Pterygota</taxon>
        <taxon>Neoptera</taxon>
        <taxon>Endopterygota</taxon>
        <taxon>Diptera</taxon>
        <taxon>Nematocera</taxon>
        <taxon>Culicoidea</taxon>
        <taxon>Culicidae</taxon>
        <taxon>Anophelinae</taxon>
        <taxon>Anopheles</taxon>
    </lineage>
</organism>
<dbReference type="VEuPathDB" id="VectorBase:ADIR000456"/>
<accession>A0A182MYK1</accession>
<reference evidence="2" key="2">
    <citation type="submission" date="2020-05" db="UniProtKB">
        <authorList>
            <consortium name="EnsemblMetazoa"/>
        </authorList>
    </citation>
    <scope>IDENTIFICATION</scope>
    <source>
        <strain evidence="2">WRAIR2</strain>
    </source>
</reference>
<dbReference type="Proteomes" id="UP000075884">
    <property type="component" value="Unassembled WGS sequence"/>
</dbReference>
<feature type="region of interest" description="Disordered" evidence="1">
    <location>
        <begin position="188"/>
        <end position="217"/>
    </location>
</feature>
<name>A0A182MYK1_9DIPT</name>
<keyword evidence="3" id="KW-1185">Reference proteome</keyword>
<evidence type="ECO:0000256" key="1">
    <source>
        <dbReference type="SAM" id="MobiDB-lite"/>
    </source>
</evidence>
<feature type="region of interest" description="Disordered" evidence="1">
    <location>
        <begin position="1"/>
        <end position="63"/>
    </location>
</feature>
<proteinExistence type="predicted"/>
<dbReference type="AlphaFoldDB" id="A0A182MYK1"/>